<name>A0A8F6TU67_9RHOB</name>
<keyword evidence="3" id="KW-1185">Reference proteome</keyword>
<dbReference type="InterPro" id="IPR046335">
    <property type="entry name" value="LacI/GalR-like_sensor"/>
</dbReference>
<dbReference type="CDD" id="cd06273">
    <property type="entry name" value="PBP1_LacI-like"/>
    <property type="match status" value="1"/>
</dbReference>
<dbReference type="GO" id="GO:0000976">
    <property type="term" value="F:transcription cis-regulatory region binding"/>
    <property type="evidence" value="ECO:0007669"/>
    <property type="project" value="TreeGrafter"/>
</dbReference>
<gene>
    <name evidence="2" type="ORF">KYE46_13965</name>
</gene>
<proteinExistence type="predicted"/>
<dbReference type="AlphaFoldDB" id="A0A8F6TU67"/>
<organism evidence="2 3">
    <name type="scientific">Gymnodinialimonas ceratoperidinii</name>
    <dbReference type="NCBI Taxonomy" id="2856823"/>
    <lineage>
        <taxon>Bacteria</taxon>
        <taxon>Pseudomonadati</taxon>
        <taxon>Pseudomonadota</taxon>
        <taxon>Alphaproteobacteria</taxon>
        <taxon>Rhodobacterales</taxon>
        <taxon>Paracoccaceae</taxon>
        <taxon>Gymnodinialimonas</taxon>
    </lineage>
</organism>
<dbReference type="Proteomes" id="UP000825009">
    <property type="component" value="Chromosome"/>
</dbReference>
<dbReference type="EMBL" id="CP079194">
    <property type="protein sequence ID" value="QXT39026.1"/>
    <property type="molecule type" value="Genomic_DNA"/>
</dbReference>
<protein>
    <submittedName>
        <fullName evidence="2">LacI family DNA-binding transcriptional regulator</fullName>
    </submittedName>
</protein>
<feature type="domain" description="HTH lacI-type" evidence="1">
    <location>
        <begin position="8"/>
        <end position="62"/>
    </location>
</feature>
<dbReference type="PROSITE" id="PS50932">
    <property type="entry name" value="HTH_LACI_2"/>
    <property type="match status" value="1"/>
</dbReference>
<evidence type="ECO:0000313" key="3">
    <source>
        <dbReference type="Proteomes" id="UP000825009"/>
    </source>
</evidence>
<dbReference type="Pfam" id="PF00356">
    <property type="entry name" value="LacI"/>
    <property type="match status" value="1"/>
</dbReference>
<dbReference type="InterPro" id="IPR000843">
    <property type="entry name" value="HTH_LacI"/>
</dbReference>
<keyword evidence="2" id="KW-0238">DNA-binding</keyword>
<dbReference type="CDD" id="cd01392">
    <property type="entry name" value="HTH_LacI"/>
    <property type="match status" value="1"/>
</dbReference>
<dbReference type="GO" id="GO:0003700">
    <property type="term" value="F:DNA-binding transcription factor activity"/>
    <property type="evidence" value="ECO:0007669"/>
    <property type="project" value="TreeGrafter"/>
</dbReference>
<evidence type="ECO:0000313" key="2">
    <source>
        <dbReference type="EMBL" id="QXT39026.1"/>
    </source>
</evidence>
<dbReference type="PANTHER" id="PTHR30146:SF138">
    <property type="entry name" value="TRANSCRIPTIONAL REGULATORY PROTEIN"/>
    <property type="match status" value="1"/>
</dbReference>
<dbReference type="KEGG" id="gce:KYE46_13965"/>
<sequence length="340" mass="36397">MTAPRPTPTLHDVAKLSGYSTATVSRCLNFPKQVSEKTRAKVMAAIAELGYSPNFGARAMAAQRTNTIGAIIPTMENAIFARGLQAFQEELNAHGYTLLVASSSYRGDLEESQIRSLVARGADALLLVGHQRAPEIYQFLEAQQVPAVVTWAYAPDGPRPCIGFDNRASMRKMAEEVLRHGHRRLAMISAAFASNDRAVARRDGILQALEAAGMAPEALQVIETPYGIETGAEAFADLMQGEAPPTAVLCGNDVLAVGALNRAREMGLSVPRDVSIVGFDDIELAQVAYPALTTVHVPHREMGQKAAAALIRRLGGGGEIAGEELFTELRLRDSLGPVPV</sequence>
<accession>A0A8F6TU67</accession>
<dbReference type="SMART" id="SM00354">
    <property type="entry name" value="HTH_LACI"/>
    <property type="match status" value="1"/>
</dbReference>
<dbReference type="Pfam" id="PF13377">
    <property type="entry name" value="Peripla_BP_3"/>
    <property type="match status" value="1"/>
</dbReference>
<dbReference type="RefSeq" id="WP_219001304.1">
    <property type="nucleotide sequence ID" value="NZ_CP079194.1"/>
</dbReference>
<dbReference type="PANTHER" id="PTHR30146">
    <property type="entry name" value="LACI-RELATED TRANSCRIPTIONAL REPRESSOR"/>
    <property type="match status" value="1"/>
</dbReference>
<reference evidence="2 3" key="1">
    <citation type="submission" date="2021-07" db="EMBL/GenBank/DDBJ databases">
        <title>A novel Jannaschia species isolated from marine dinoflagellate Ceratoperidinium margalefii.</title>
        <authorList>
            <person name="Jiang Y."/>
            <person name="Li Z."/>
        </authorList>
    </citation>
    <scope>NUCLEOTIDE SEQUENCE [LARGE SCALE GENOMIC DNA]</scope>
    <source>
        <strain evidence="2 3">J12C1-MA-4</strain>
    </source>
</reference>
<evidence type="ECO:0000259" key="1">
    <source>
        <dbReference type="PROSITE" id="PS50932"/>
    </source>
</evidence>